<feature type="region of interest" description="Disordered" evidence="1">
    <location>
        <begin position="30"/>
        <end position="70"/>
    </location>
</feature>
<proteinExistence type="predicted"/>
<dbReference type="EnsemblPlants" id="ORUFI08G25980.1">
    <property type="protein sequence ID" value="ORUFI08G25980.1"/>
    <property type="gene ID" value="ORUFI08G25980"/>
</dbReference>
<accession>A0A0E0QMC4</accession>
<sequence length="70" mass="7652">MTTERVDSAMSCFILMTGIAMPPFIKCNTDELEPTSKTGRDAIKREEGASTNQQLEPYSHSESLATASKP</sequence>
<evidence type="ECO:0000313" key="2">
    <source>
        <dbReference type="EnsemblPlants" id="ORUFI08G25980.1"/>
    </source>
</evidence>
<protein>
    <submittedName>
        <fullName evidence="2">Uncharacterized protein</fullName>
    </submittedName>
</protein>
<evidence type="ECO:0000313" key="3">
    <source>
        <dbReference type="Proteomes" id="UP000008022"/>
    </source>
</evidence>
<dbReference type="HOGENOM" id="CLU_2762285_0_0_1"/>
<feature type="compositionally biased region" description="Polar residues" evidence="1">
    <location>
        <begin position="49"/>
        <end position="70"/>
    </location>
</feature>
<dbReference type="Proteomes" id="UP000008022">
    <property type="component" value="Unassembled WGS sequence"/>
</dbReference>
<keyword evidence="3" id="KW-1185">Reference proteome</keyword>
<feature type="compositionally biased region" description="Basic and acidic residues" evidence="1">
    <location>
        <begin position="38"/>
        <end position="48"/>
    </location>
</feature>
<dbReference type="Gramene" id="ORUFI08G25980.1">
    <property type="protein sequence ID" value="ORUFI08G25980.1"/>
    <property type="gene ID" value="ORUFI08G25980"/>
</dbReference>
<reference evidence="2" key="2">
    <citation type="submission" date="2015-06" db="UniProtKB">
        <authorList>
            <consortium name="EnsemblPlants"/>
        </authorList>
    </citation>
    <scope>IDENTIFICATION</scope>
</reference>
<evidence type="ECO:0000256" key="1">
    <source>
        <dbReference type="SAM" id="MobiDB-lite"/>
    </source>
</evidence>
<reference evidence="3" key="1">
    <citation type="submission" date="2013-06" db="EMBL/GenBank/DDBJ databases">
        <authorList>
            <person name="Zhao Q."/>
        </authorList>
    </citation>
    <scope>NUCLEOTIDE SEQUENCE</scope>
    <source>
        <strain evidence="3">cv. W1943</strain>
    </source>
</reference>
<name>A0A0E0QMC4_ORYRU</name>
<organism evidence="2 3">
    <name type="scientific">Oryza rufipogon</name>
    <name type="common">Brownbeard rice</name>
    <name type="synonym">Asian wild rice</name>
    <dbReference type="NCBI Taxonomy" id="4529"/>
    <lineage>
        <taxon>Eukaryota</taxon>
        <taxon>Viridiplantae</taxon>
        <taxon>Streptophyta</taxon>
        <taxon>Embryophyta</taxon>
        <taxon>Tracheophyta</taxon>
        <taxon>Spermatophyta</taxon>
        <taxon>Magnoliopsida</taxon>
        <taxon>Liliopsida</taxon>
        <taxon>Poales</taxon>
        <taxon>Poaceae</taxon>
        <taxon>BOP clade</taxon>
        <taxon>Oryzoideae</taxon>
        <taxon>Oryzeae</taxon>
        <taxon>Oryzinae</taxon>
        <taxon>Oryza</taxon>
    </lineage>
</organism>
<dbReference type="AlphaFoldDB" id="A0A0E0QMC4"/>